<dbReference type="EMBL" id="CAEZUY010000120">
    <property type="protein sequence ID" value="CAB4619964.1"/>
    <property type="molecule type" value="Genomic_DNA"/>
</dbReference>
<dbReference type="GO" id="GO:0015807">
    <property type="term" value="P:L-amino acid transport"/>
    <property type="evidence" value="ECO:0007669"/>
    <property type="project" value="TreeGrafter"/>
</dbReference>
<dbReference type="EMBL" id="CAFBPI010000073">
    <property type="protein sequence ID" value="CAB5020912.1"/>
    <property type="molecule type" value="Genomic_DNA"/>
</dbReference>
<dbReference type="SMART" id="SM00382">
    <property type="entry name" value="AAA"/>
    <property type="match status" value="1"/>
</dbReference>
<evidence type="ECO:0000259" key="6">
    <source>
        <dbReference type="PROSITE" id="PS50893"/>
    </source>
</evidence>
<dbReference type="PANTHER" id="PTHR43820">
    <property type="entry name" value="HIGH-AFFINITY BRANCHED-CHAIN AMINO ACID TRANSPORT ATP-BINDING PROTEIN LIVF"/>
    <property type="match status" value="1"/>
</dbReference>
<evidence type="ECO:0000313" key="10">
    <source>
        <dbReference type="EMBL" id="CAB4726644.1"/>
    </source>
</evidence>
<evidence type="ECO:0000256" key="3">
    <source>
        <dbReference type="ARBA" id="ARBA00022741"/>
    </source>
</evidence>
<dbReference type="CDD" id="cd03224">
    <property type="entry name" value="ABC_TM1139_LivF_branched"/>
    <property type="match status" value="1"/>
</dbReference>
<dbReference type="PANTHER" id="PTHR43820:SF7">
    <property type="entry name" value="BRANCHED-CHAIN AMINO ACID TRANSPORT ATP-BINDING PROTEIN LIVF-RELATED"/>
    <property type="match status" value="1"/>
</dbReference>
<dbReference type="GO" id="GO:0016887">
    <property type="term" value="F:ATP hydrolysis activity"/>
    <property type="evidence" value="ECO:0007669"/>
    <property type="project" value="InterPro"/>
</dbReference>
<evidence type="ECO:0000256" key="5">
    <source>
        <dbReference type="ARBA" id="ARBA00022970"/>
    </source>
</evidence>
<dbReference type="EMBL" id="CAFBME010000080">
    <property type="protein sequence ID" value="CAB4898753.1"/>
    <property type="molecule type" value="Genomic_DNA"/>
</dbReference>
<dbReference type="PROSITE" id="PS00211">
    <property type="entry name" value="ABC_TRANSPORTER_1"/>
    <property type="match status" value="1"/>
</dbReference>
<evidence type="ECO:0000313" key="12">
    <source>
        <dbReference type="EMBL" id="CAB5020912.1"/>
    </source>
</evidence>
<name>A0A6J7R225_9ZZZZ</name>
<gene>
    <name evidence="7" type="ORF">UFOPK1380_00256</name>
    <name evidence="8" type="ORF">UFOPK1778_00907</name>
    <name evidence="9" type="ORF">UFOPK1863_00978</name>
    <name evidence="10" type="ORF">UFOPK2689_00940</name>
    <name evidence="11" type="ORF">UFOPK3555_00791</name>
    <name evidence="12" type="ORF">UFOPK4095_01004</name>
</gene>
<dbReference type="GO" id="GO:0015658">
    <property type="term" value="F:branched-chain amino acid transmembrane transporter activity"/>
    <property type="evidence" value="ECO:0007669"/>
    <property type="project" value="TreeGrafter"/>
</dbReference>
<dbReference type="InterPro" id="IPR003439">
    <property type="entry name" value="ABC_transporter-like_ATP-bd"/>
</dbReference>
<feature type="domain" description="ABC transporter" evidence="6">
    <location>
        <begin position="6"/>
        <end position="242"/>
    </location>
</feature>
<keyword evidence="5" id="KW-0029">Amino-acid transport</keyword>
<accession>A0A6J7R225</accession>
<dbReference type="Pfam" id="PF00005">
    <property type="entry name" value="ABC_tran"/>
    <property type="match status" value="1"/>
</dbReference>
<dbReference type="SUPFAM" id="SSF52540">
    <property type="entry name" value="P-loop containing nucleoside triphosphate hydrolases"/>
    <property type="match status" value="1"/>
</dbReference>
<evidence type="ECO:0000313" key="11">
    <source>
        <dbReference type="EMBL" id="CAB4898753.1"/>
    </source>
</evidence>
<dbReference type="EMBL" id="CAEZSC010000008">
    <property type="protein sequence ID" value="CAB4530744.1"/>
    <property type="molecule type" value="Genomic_DNA"/>
</dbReference>
<dbReference type="InterPro" id="IPR017871">
    <property type="entry name" value="ABC_transporter-like_CS"/>
</dbReference>
<evidence type="ECO:0000313" key="8">
    <source>
        <dbReference type="EMBL" id="CAB4594948.1"/>
    </source>
</evidence>
<dbReference type="InterPro" id="IPR052156">
    <property type="entry name" value="BCAA_Transport_ATP-bd_LivF"/>
</dbReference>
<dbReference type="InterPro" id="IPR003593">
    <property type="entry name" value="AAA+_ATPase"/>
</dbReference>
<organism evidence="12">
    <name type="scientific">freshwater metagenome</name>
    <dbReference type="NCBI Taxonomy" id="449393"/>
    <lineage>
        <taxon>unclassified sequences</taxon>
        <taxon>metagenomes</taxon>
        <taxon>ecological metagenomes</taxon>
    </lineage>
</organism>
<dbReference type="GO" id="GO:0005524">
    <property type="term" value="F:ATP binding"/>
    <property type="evidence" value="ECO:0007669"/>
    <property type="project" value="UniProtKB-KW"/>
</dbReference>
<evidence type="ECO:0000313" key="9">
    <source>
        <dbReference type="EMBL" id="CAB4619964.1"/>
    </source>
</evidence>
<keyword evidence="3" id="KW-0547">Nucleotide-binding</keyword>
<keyword evidence="4" id="KW-0067">ATP-binding</keyword>
<dbReference type="AlphaFoldDB" id="A0A6J7R225"/>
<protein>
    <submittedName>
        <fullName evidence="12">Unannotated protein</fullName>
    </submittedName>
</protein>
<dbReference type="EMBL" id="CAEZUD010000050">
    <property type="protein sequence ID" value="CAB4594948.1"/>
    <property type="molecule type" value="Genomic_DNA"/>
</dbReference>
<dbReference type="InterPro" id="IPR027417">
    <property type="entry name" value="P-loop_NTPase"/>
</dbReference>
<evidence type="ECO:0000313" key="7">
    <source>
        <dbReference type="EMBL" id="CAB4530744.1"/>
    </source>
</evidence>
<evidence type="ECO:0000256" key="2">
    <source>
        <dbReference type="ARBA" id="ARBA00022448"/>
    </source>
</evidence>
<dbReference type="PROSITE" id="PS50893">
    <property type="entry name" value="ABC_TRANSPORTER_2"/>
    <property type="match status" value="1"/>
</dbReference>
<dbReference type="Gene3D" id="3.40.50.300">
    <property type="entry name" value="P-loop containing nucleotide triphosphate hydrolases"/>
    <property type="match status" value="1"/>
</dbReference>
<dbReference type="EMBL" id="CAEZYL010000063">
    <property type="protein sequence ID" value="CAB4726644.1"/>
    <property type="molecule type" value="Genomic_DNA"/>
</dbReference>
<evidence type="ECO:0000256" key="1">
    <source>
        <dbReference type="ARBA" id="ARBA00005417"/>
    </source>
</evidence>
<sequence>MTTPLFELKGVSAGYGDVQILNDVSIQVPANAIVTIVGPNGAGKSTILKAIYGIAKVSQGDITLHKLSGEAIDVRKTKPHNLADIGIAYVPQIENIFTTLTIDENLDVGYKGNGGVASEERKEKLYKQYPDLAIRKKDRAGTLSGGQRQMLALARALMSGPDILLLDEPSAGLAPALVDQLFDELVRINETGATILMVEQNARRALEISNYGYVLDMGKNRHEGEGKALAVDPEIVGIYFGKR</sequence>
<keyword evidence="2" id="KW-0813">Transport</keyword>
<reference evidence="12" key="1">
    <citation type="submission" date="2020-05" db="EMBL/GenBank/DDBJ databases">
        <authorList>
            <person name="Chiriac C."/>
            <person name="Salcher M."/>
            <person name="Ghai R."/>
            <person name="Kavagutti S V."/>
        </authorList>
    </citation>
    <scope>NUCLEOTIDE SEQUENCE</scope>
</reference>
<comment type="similarity">
    <text evidence="1">Belongs to the ABC transporter superfamily.</text>
</comment>
<evidence type="ECO:0000256" key="4">
    <source>
        <dbReference type="ARBA" id="ARBA00022840"/>
    </source>
</evidence>
<proteinExistence type="inferred from homology"/>